<accession>A0A6N8J478</accession>
<dbReference type="OrthoDB" id="826030at2"/>
<proteinExistence type="predicted"/>
<evidence type="ECO:0000313" key="3">
    <source>
        <dbReference type="Proteomes" id="UP000468388"/>
    </source>
</evidence>
<dbReference type="EMBL" id="WRXO01000001">
    <property type="protein sequence ID" value="MVT39501.1"/>
    <property type="molecule type" value="Genomic_DNA"/>
</dbReference>
<sequence>MYNVRLNYSLLFLCLFFFNACAEDHASLRKSIHSLDADMLSTGTYVIIPNQGCEGCISQAEAFVKKNITKDNIRYVFTRIQSTKLLKIKLGNDIMSSRKILLDTANTIEYPDKKNDIYPMIVTVSDHKVSRITYQSPTTGGLTELLNDK</sequence>
<comment type="caution">
    <text evidence="2">The sequence shown here is derived from an EMBL/GenBank/DDBJ whole genome shotgun (WGS) entry which is preliminary data.</text>
</comment>
<dbReference type="RefSeq" id="WP_157298173.1">
    <property type="nucleotide sequence ID" value="NZ_BAAAZB010000005.1"/>
</dbReference>
<name>A0A6N8J478_9BACT</name>
<protein>
    <recommendedName>
        <fullName evidence="4">HMA domain-containing protein</fullName>
    </recommendedName>
</protein>
<keyword evidence="3" id="KW-1185">Reference proteome</keyword>
<reference evidence="2 3" key="1">
    <citation type="submission" date="2019-12" db="EMBL/GenBank/DDBJ databases">
        <title>The draft genomic sequence of strain Chitinophaga oryziterrae JCM 16595.</title>
        <authorList>
            <person name="Zhang X."/>
        </authorList>
    </citation>
    <scope>NUCLEOTIDE SEQUENCE [LARGE SCALE GENOMIC DNA]</scope>
    <source>
        <strain evidence="2 3">JCM 16595</strain>
    </source>
</reference>
<feature type="chain" id="PRO_5026932638" description="HMA domain-containing protein" evidence="1">
    <location>
        <begin position="23"/>
        <end position="149"/>
    </location>
</feature>
<gene>
    <name evidence="2" type="ORF">GO495_02780</name>
</gene>
<feature type="signal peptide" evidence="1">
    <location>
        <begin position="1"/>
        <end position="22"/>
    </location>
</feature>
<organism evidence="2 3">
    <name type="scientific">Chitinophaga oryziterrae</name>
    <dbReference type="NCBI Taxonomy" id="1031224"/>
    <lineage>
        <taxon>Bacteria</taxon>
        <taxon>Pseudomonadati</taxon>
        <taxon>Bacteroidota</taxon>
        <taxon>Chitinophagia</taxon>
        <taxon>Chitinophagales</taxon>
        <taxon>Chitinophagaceae</taxon>
        <taxon>Chitinophaga</taxon>
    </lineage>
</organism>
<dbReference type="AlphaFoldDB" id="A0A6N8J478"/>
<evidence type="ECO:0000256" key="1">
    <source>
        <dbReference type="SAM" id="SignalP"/>
    </source>
</evidence>
<evidence type="ECO:0000313" key="2">
    <source>
        <dbReference type="EMBL" id="MVT39501.1"/>
    </source>
</evidence>
<keyword evidence="1" id="KW-0732">Signal</keyword>
<dbReference type="Proteomes" id="UP000468388">
    <property type="component" value="Unassembled WGS sequence"/>
</dbReference>
<evidence type="ECO:0008006" key="4">
    <source>
        <dbReference type="Google" id="ProtNLM"/>
    </source>
</evidence>